<dbReference type="PANTHER" id="PTHR47916">
    <property type="entry name" value="FRUCTOSE-BISPHOSPHATE ALDOLASE CLASS 1"/>
    <property type="match status" value="1"/>
</dbReference>
<proteinExistence type="inferred from homology"/>
<name>A0A081RYV3_PHOTE</name>
<dbReference type="SUPFAM" id="SSF51569">
    <property type="entry name" value="Aldolase"/>
    <property type="match status" value="1"/>
</dbReference>
<keyword evidence="3 4" id="KW-0704">Schiff base</keyword>
<dbReference type="HAMAP" id="MF_02052">
    <property type="entry name" value="LsrF"/>
    <property type="match status" value="1"/>
</dbReference>
<protein>
    <recommendedName>
        <fullName evidence="4">3-hydroxy-5-phosphonooxypentane-2,4-dione thiolase</fullName>
        <ecNumber evidence="4">2.3.1.245</ecNumber>
    </recommendedName>
</protein>
<comment type="caution">
    <text evidence="5">The sequence shown here is derived from an EMBL/GenBank/DDBJ whole genome shotgun (WGS) entry which is preliminary data.</text>
</comment>
<keyword evidence="1 4" id="KW-0963">Cytoplasm</keyword>
<dbReference type="InterPro" id="IPR033673">
    <property type="entry name" value="LsrF"/>
</dbReference>
<dbReference type="NCBIfam" id="NF006081">
    <property type="entry name" value="PRK08227.1"/>
    <property type="match status" value="1"/>
</dbReference>
<dbReference type="Pfam" id="PF01791">
    <property type="entry name" value="DeoC"/>
    <property type="match status" value="1"/>
</dbReference>
<reference evidence="5 6" key="1">
    <citation type="submission" date="2014-03" db="EMBL/GenBank/DDBJ databases">
        <title>Draft Genome of Photorhabdus temperata Meg1.</title>
        <authorList>
            <person name="Hurst S.G.IV."/>
            <person name="Morris K."/>
            <person name="Thomas K."/>
            <person name="Tisa L.S."/>
        </authorList>
    </citation>
    <scope>NUCLEOTIDE SEQUENCE [LARGE SCALE GENOMIC DNA]</scope>
    <source>
        <strain evidence="5 6">Meg1</strain>
    </source>
</reference>
<dbReference type="EC" id="2.3.1.245" evidence="4"/>
<evidence type="ECO:0000256" key="4">
    <source>
        <dbReference type="HAMAP-Rule" id="MF_02052"/>
    </source>
</evidence>
<dbReference type="EMBL" id="JGVH01000021">
    <property type="protein sequence ID" value="KER03856.1"/>
    <property type="molecule type" value="Genomic_DNA"/>
</dbReference>
<evidence type="ECO:0000256" key="2">
    <source>
        <dbReference type="ARBA" id="ARBA00022679"/>
    </source>
</evidence>
<keyword evidence="2 4" id="KW-0808">Transferase</keyword>
<evidence type="ECO:0000256" key="3">
    <source>
        <dbReference type="ARBA" id="ARBA00023270"/>
    </source>
</evidence>
<dbReference type="Gene3D" id="3.20.20.70">
    <property type="entry name" value="Aldolase class I"/>
    <property type="match status" value="1"/>
</dbReference>
<dbReference type="CDD" id="cd00958">
    <property type="entry name" value="DhnA"/>
    <property type="match status" value="1"/>
</dbReference>
<dbReference type="InterPro" id="IPR050456">
    <property type="entry name" value="DeoC/FbaB_aldolase"/>
</dbReference>
<dbReference type="RefSeq" id="WP_036838057.1">
    <property type="nucleotide sequence ID" value="NZ_CAWLUD010000021.1"/>
</dbReference>
<dbReference type="SMART" id="SM01133">
    <property type="entry name" value="DeoC"/>
    <property type="match status" value="1"/>
</dbReference>
<dbReference type="InterPro" id="IPR041720">
    <property type="entry name" value="FbaB-like"/>
</dbReference>
<dbReference type="GO" id="GO:0016747">
    <property type="term" value="F:acyltransferase activity, transferring groups other than amino-acyl groups"/>
    <property type="evidence" value="ECO:0007669"/>
    <property type="project" value="UniProtKB-UniRule"/>
</dbReference>
<feature type="active site" description="Schiff-base intermediate with substrate" evidence="4">
    <location>
        <position position="203"/>
    </location>
</feature>
<dbReference type="InterPro" id="IPR002915">
    <property type="entry name" value="DeoC/FbaB/LacD_aldolase"/>
</dbReference>
<dbReference type="PIRSF" id="PIRSF038992">
    <property type="entry name" value="Aldolase_Ia"/>
    <property type="match status" value="1"/>
</dbReference>
<evidence type="ECO:0000313" key="5">
    <source>
        <dbReference type="EMBL" id="KER03856.1"/>
    </source>
</evidence>
<keyword evidence="5" id="KW-0456">Lyase</keyword>
<dbReference type="GO" id="GO:0005737">
    <property type="term" value="C:cytoplasm"/>
    <property type="evidence" value="ECO:0007669"/>
    <property type="project" value="UniProtKB-SubCell"/>
</dbReference>
<sequence length="291" mass="31775">MADLDDIKDGKDFGLDVPQKNSLFELKGCGALDWGMQSRLSRIFNPKTNRTVMLAFDHGYFQGPTTGLERIDINIAPLFPHTDVLMCTRGILRSQVPPATNKPVVLRASGANSILTELSNEAVAVAMEDALRLNVCAVAAQVYIGSEYEHQSIKNIIKLVDQGMRYGMPTMAVTGVGKDMVRDQRYFSLATRIAAEMGAQIIKTYYVDTGFERIASGCPVPIVIAGGKKLPEKEALEMCYQAIDQGAAGVDMGRNIFQSEAPVAMLKAVHAVVHQNENANKAYELFLSEKG</sequence>
<comment type="subunit">
    <text evidence="4">Homodecamer.</text>
</comment>
<dbReference type="InterPro" id="IPR013785">
    <property type="entry name" value="Aldolase_TIM"/>
</dbReference>
<comment type="function">
    <text evidence="4">Involved in the degradation of phospho-AI-2, thereby terminating induction of the lsr operon and closing the AI-2 signaling cycle. Catalyzes the transfer of an acetyl moiety from 3-hydroxy-5-phosphonooxypentane-2,4-dione to CoA to form glycerone phosphate and acetyl-CoA.</text>
</comment>
<accession>A0A081RYV3</accession>
<comment type="catalytic activity">
    <reaction evidence="4">
        <text>dihydroxyacetone phosphate + acetyl-CoA = 3-hydroxy-2,4-dioxopentyl phosphate + CoA</text>
        <dbReference type="Rhea" id="RHEA:44736"/>
        <dbReference type="ChEBI" id="CHEBI:57287"/>
        <dbReference type="ChEBI" id="CHEBI:57288"/>
        <dbReference type="ChEBI" id="CHEBI:57642"/>
        <dbReference type="ChEBI" id="CHEBI:84359"/>
        <dbReference type="EC" id="2.3.1.245"/>
    </reaction>
</comment>
<gene>
    <name evidence="4" type="primary">lsrF</name>
    <name evidence="5" type="ORF">MEG1DRAFT_01380</name>
</gene>
<dbReference type="Proteomes" id="UP000028002">
    <property type="component" value="Unassembled WGS sequence"/>
</dbReference>
<comment type="similarity">
    <text evidence="4">Belongs to the DeoC/FbaB aldolase family.</text>
</comment>
<evidence type="ECO:0000256" key="1">
    <source>
        <dbReference type="ARBA" id="ARBA00022490"/>
    </source>
</evidence>
<evidence type="ECO:0000313" key="6">
    <source>
        <dbReference type="Proteomes" id="UP000028002"/>
    </source>
</evidence>
<comment type="subcellular location">
    <subcellularLocation>
        <location evidence="4">Cytoplasm</location>
    </subcellularLocation>
</comment>
<dbReference type="PANTHER" id="PTHR47916:SF1">
    <property type="entry name" value="3-HYDROXY-5-PHOSPHONOOXYPENTANE-2,4-DIONE THIOLASE"/>
    <property type="match status" value="1"/>
</dbReference>
<dbReference type="GO" id="GO:0004332">
    <property type="term" value="F:fructose-bisphosphate aldolase activity"/>
    <property type="evidence" value="ECO:0007669"/>
    <property type="project" value="InterPro"/>
</dbReference>
<dbReference type="PATRIC" id="fig|1393735.3.peg.1422"/>
<organism evidence="5 6">
    <name type="scientific">Photorhabdus temperata subsp. temperata Meg1</name>
    <dbReference type="NCBI Taxonomy" id="1393735"/>
    <lineage>
        <taxon>Bacteria</taxon>
        <taxon>Pseudomonadati</taxon>
        <taxon>Pseudomonadota</taxon>
        <taxon>Gammaproteobacteria</taxon>
        <taxon>Enterobacterales</taxon>
        <taxon>Morganellaceae</taxon>
        <taxon>Photorhabdus</taxon>
    </lineage>
</organism>
<dbReference type="AlphaFoldDB" id="A0A081RYV3"/>